<accession>A0A5C8ZCE7</accession>
<feature type="coiled-coil region" evidence="1">
    <location>
        <begin position="124"/>
        <end position="203"/>
    </location>
</feature>
<evidence type="ECO:0000313" key="3">
    <source>
        <dbReference type="Proteomes" id="UP000321764"/>
    </source>
</evidence>
<name>A0A5C8ZCE7_9GAMM</name>
<gene>
    <name evidence="2" type="ORF">FME95_08290</name>
</gene>
<reference evidence="2 3" key="1">
    <citation type="submission" date="2019-07" db="EMBL/GenBank/DDBJ databases">
        <title>Reinekea sp. strain SSH23 genome sequencing and assembly.</title>
        <authorList>
            <person name="Kim I."/>
        </authorList>
    </citation>
    <scope>NUCLEOTIDE SEQUENCE [LARGE SCALE GENOMIC DNA]</scope>
    <source>
        <strain evidence="2 3">SSH23</strain>
    </source>
</reference>
<dbReference type="AlphaFoldDB" id="A0A5C8ZCE7"/>
<comment type="caution">
    <text evidence="2">The sequence shown here is derived from an EMBL/GenBank/DDBJ whole genome shotgun (WGS) entry which is preliminary data.</text>
</comment>
<keyword evidence="1" id="KW-0175">Coiled coil</keyword>
<organism evidence="2 3">
    <name type="scientific">Reinekea thalattae</name>
    <dbReference type="NCBI Taxonomy" id="2593301"/>
    <lineage>
        <taxon>Bacteria</taxon>
        <taxon>Pseudomonadati</taxon>
        <taxon>Pseudomonadota</taxon>
        <taxon>Gammaproteobacteria</taxon>
        <taxon>Oceanospirillales</taxon>
        <taxon>Saccharospirillaceae</taxon>
        <taxon>Reinekea</taxon>
    </lineage>
</organism>
<dbReference type="InterPro" id="IPR021242">
    <property type="entry name" value="DUF2799"/>
</dbReference>
<sequence length="210" mass="23557">MRISHWVVLLTAGAVLSGCATLSEDECLTADWYGIGYADAAAGKASSQVASHRKACSKHGVSLDIDDYLSGYDEGLYRFCTRSVGYSKGLDGYDYTGICPSHLENNFMDGYILGSEIYDASREVRSLSSQLSNQDNKINELEDNIAAKTTLMLSDQVDVAQRYELNTEMENMRDEIIELERSNERLHYQIDDLNALISELELDYRYGEEL</sequence>
<dbReference type="OrthoDB" id="5917215at2"/>
<dbReference type="EMBL" id="VKAD01000001">
    <property type="protein sequence ID" value="TXR54520.1"/>
    <property type="molecule type" value="Genomic_DNA"/>
</dbReference>
<protein>
    <submittedName>
        <fullName evidence="2">DUF2799 domain-containing protein</fullName>
    </submittedName>
</protein>
<evidence type="ECO:0000256" key="1">
    <source>
        <dbReference type="SAM" id="Coils"/>
    </source>
</evidence>
<dbReference type="Proteomes" id="UP000321764">
    <property type="component" value="Unassembled WGS sequence"/>
</dbReference>
<proteinExistence type="predicted"/>
<dbReference type="PROSITE" id="PS51257">
    <property type="entry name" value="PROKAR_LIPOPROTEIN"/>
    <property type="match status" value="1"/>
</dbReference>
<dbReference type="RefSeq" id="WP_147713918.1">
    <property type="nucleotide sequence ID" value="NZ_VKAD01000001.1"/>
</dbReference>
<dbReference type="Pfam" id="PF10973">
    <property type="entry name" value="DUF2799"/>
    <property type="match status" value="1"/>
</dbReference>
<keyword evidence="3" id="KW-1185">Reference proteome</keyword>
<evidence type="ECO:0000313" key="2">
    <source>
        <dbReference type="EMBL" id="TXR54520.1"/>
    </source>
</evidence>